<dbReference type="InterPro" id="IPR002164">
    <property type="entry name" value="NAP_family"/>
</dbReference>
<dbReference type="GO" id="GO:0006334">
    <property type="term" value="P:nucleosome assembly"/>
    <property type="evidence" value="ECO:0007669"/>
    <property type="project" value="InterPro"/>
</dbReference>
<dbReference type="OrthoDB" id="19419at2759"/>
<dbReference type="Gene3D" id="1.20.5.1500">
    <property type="match status" value="1"/>
</dbReference>
<dbReference type="SUPFAM" id="SSF52047">
    <property type="entry name" value="RNI-like"/>
    <property type="match status" value="1"/>
</dbReference>
<dbReference type="PANTHER" id="PTHR11875">
    <property type="entry name" value="TESTIS-SPECIFIC Y-ENCODED PROTEIN"/>
    <property type="match status" value="1"/>
</dbReference>
<dbReference type="SUPFAM" id="SSF143113">
    <property type="entry name" value="NAP-like"/>
    <property type="match status" value="1"/>
</dbReference>
<evidence type="ECO:0000313" key="3">
    <source>
        <dbReference type="EMBL" id="ODM88680.1"/>
    </source>
</evidence>
<proteinExistence type="inferred from homology"/>
<sequence>MRVKVTKFLFREDEYGGPSPHEGATRQALSDIDECHKELDELNGVQRDPQVETKYNKLRKPYYDKRAAVIEKIPNFWVNAIVNHPQISMLVDEEEEDCLNFLKKLEVEEFENGFRVKFIFDENPFFDNGELIKEFQLGPNSELINELHTEPKSTSTIIKWKENMDLSKKQPQIIDANRKRGLEQKTFFSWFSDNKNPAADDIAEVIKDDFWSNPLQYFVSSDENVIDEEKPAVLRLLPEIWDSILPFLNVAEFQSLINSDLRFGSVLESEKNNKLLPLVLPIVLKNCGMSKPSELLCWRGVNKTAKSIVDNLLEESSSPDNYLDPSDIYSPLWTPSFGNAEEDLRLVIERINFRYQFNSLPRLQHFVHYLASLAAVPLANPFLSKSLFLNDFLFDFPWGWREDSPSQLVMPMLQQVGHHISSVSFKYIEETSAVSYFFTILKQLPNLKILKIRAPGPFDLEPHDLTEWVNQVRLDQLEVLDVNDVYNEDGEGNSQMALILACVGPQLRTFSCKGDFFTQNSYLEQLRRFQNLRTLRVNWVNRIFLHRFSNLGFQLPLEEIQLHYSDLEENEHLLSFGEVYRSLRDFASTLIHLKIVLRLAAGDDVDNLVAFPNVSTFTIQWKCSREGWFPNFIQQQTPQLTELNLLHFVNNEPSLEEVIGSVQLLRLFENAPSLQKINICSRFDADPHLNSEEFAKKVVMQRVGTIRTIRTLHTKSHFHQLQLLEKAHVFGGLFRSLPFAQLAEAINGGAAEEEICARDGAK</sequence>
<name>A0A1D2M6S1_ORCCI</name>
<comment type="similarity">
    <text evidence="1 2">Belongs to the nucleosome assembly protein (NAP) family.</text>
</comment>
<dbReference type="Gene3D" id="3.30.1120.90">
    <property type="entry name" value="Nucleosome assembly protein"/>
    <property type="match status" value="1"/>
</dbReference>
<dbReference type="InterPro" id="IPR032675">
    <property type="entry name" value="LRR_dom_sf"/>
</dbReference>
<evidence type="ECO:0000256" key="2">
    <source>
        <dbReference type="RuleBase" id="RU003876"/>
    </source>
</evidence>
<dbReference type="Gene3D" id="3.80.10.10">
    <property type="entry name" value="Ribonuclease Inhibitor"/>
    <property type="match status" value="1"/>
</dbReference>
<comment type="caution">
    <text evidence="3">The sequence shown here is derived from an EMBL/GenBank/DDBJ whole genome shotgun (WGS) entry which is preliminary data.</text>
</comment>
<evidence type="ECO:0000313" key="4">
    <source>
        <dbReference type="Proteomes" id="UP000094527"/>
    </source>
</evidence>
<protein>
    <submittedName>
        <fullName evidence="3">Protein SET</fullName>
    </submittedName>
</protein>
<evidence type="ECO:0000256" key="1">
    <source>
        <dbReference type="ARBA" id="ARBA00009947"/>
    </source>
</evidence>
<reference evidence="3 4" key="1">
    <citation type="journal article" date="2016" name="Genome Biol. Evol.">
        <title>Gene Family Evolution Reflects Adaptation to Soil Environmental Stressors in the Genome of the Collembolan Orchesella cincta.</title>
        <authorList>
            <person name="Faddeeva-Vakhrusheva A."/>
            <person name="Derks M.F."/>
            <person name="Anvar S.Y."/>
            <person name="Agamennone V."/>
            <person name="Suring W."/>
            <person name="Smit S."/>
            <person name="van Straalen N.M."/>
            <person name="Roelofs D."/>
        </authorList>
    </citation>
    <scope>NUCLEOTIDE SEQUENCE [LARGE SCALE GENOMIC DNA]</scope>
    <source>
        <tissue evidence="3">Mixed pool</tissue>
    </source>
</reference>
<dbReference type="STRING" id="48709.A0A1D2M6S1"/>
<dbReference type="Pfam" id="PF00956">
    <property type="entry name" value="NAP"/>
    <property type="match status" value="1"/>
</dbReference>
<accession>A0A1D2M6S1</accession>
<dbReference type="Proteomes" id="UP000094527">
    <property type="component" value="Unassembled WGS sequence"/>
</dbReference>
<dbReference type="InterPro" id="IPR037231">
    <property type="entry name" value="NAP-like_sf"/>
</dbReference>
<gene>
    <name evidence="3" type="ORF">Ocin01_18003</name>
</gene>
<dbReference type="EMBL" id="LJIJ01003324">
    <property type="protein sequence ID" value="ODM88680.1"/>
    <property type="molecule type" value="Genomic_DNA"/>
</dbReference>
<keyword evidence="4" id="KW-1185">Reference proteome</keyword>
<dbReference type="GO" id="GO:0005634">
    <property type="term" value="C:nucleus"/>
    <property type="evidence" value="ECO:0007669"/>
    <property type="project" value="InterPro"/>
</dbReference>
<dbReference type="AlphaFoldDB" id="A0A1D2M6S1"/>
<organism evidence="3 4">
    <name type="scientific">Orchesella cincta</name>
    <name type="common">Springtail</name>
    <name type="synonym">Podura cincta</name>
    <dbReference type="NCBI Taxonomy" id="48709"/>
    <lineage>
        <taxon>Eukaryota</taxon>
        <taxon>Metazoa</taxon>
        <taxon>Ecdysozoa</taxon>
        <taxon>Arthropoda</taxon>
        <taxon>Hexapoda</taxon>
        <taxon>Collembola</taxon>
        <taxon>Entomobryomorpha</taxon>
        <taxon>Entomobryoidea</taxon>
        <taxon>Orchesellidae</taxon>
        <taxon>Orchesellinae</taxon>
        <taxon>Orchesella</taxon>
    </lineage>
</organism>